<dbReference type="STRING" id="1796646.A4V02_03950"/>
<dbReference type="InterPro" id="IPR025589">
    <property type="entry name" value="Toprim_C_rpt"/>
</dbReference>
<name>A0A1B1S833_9BACT</name>
<keyword evidence="1" id="KW-0413">Isomerase</keyword>
<proteinExistence type="predicted"/>
<protein>
    <submittedName>
        <fullName evidence="1">DNA topoisomerase I</fullName>
    </submittedName>
</protein>
<dbReference type="EMBL" id="CP015402">
    <property type="protein sequence ID" value="ANU62953.1"/>
    <property type="molecule type" value="Genomic_DNA"/>
</dbReference>
<dbReference type="KEGG" id="pary:A4V02_03950"/>
<evidence type="ECO:0000313" key="2">
    <source>
        <dbReference type="Proteomes" id="UP000186351"/>
    </source>
</evidence>
<dbReference type="AlphaFoldDB" id="A0A1B1S833"/>
<dbReference type="Proteomes" id="UP000186351">
    <property type="component" value="Chromosome"/>
</dbReference>
<accession>A0A1B1S833</accession>
<accession>A0A1Z2XDQ0</accession>
<keyword evidence="2" id="KW-1185">Reference proteome</keyword>
<dbReference type="GeneID" id="65535999"/>
<reference evidence="2" key="1">
    <citation type="submission" date="2016-04" db="EMBL/GenBank/DDBJ databases">
        <title>Complete Genome Sequences of Twelve Strains of a Stable Defined Moderately Diverse Mouse Microbiota 2 (sDMDMm2).</title>
        <authorList>
            <person name="Uchimura Y."/>
            <person name="Wyss M."/>
            <person name="Brugiroux S."/>
            <person name="Limenitakis J.P."/>
            <person name="Stecher B."/>
            <person name="McCoy K.D."/>
            <person name="Macpherson A.J."/>
        </authorList>
    </citation>
    <scope>NUCLEOTIDE SEQUENCE [LARGE SCALE GENOMIC DNA]</scope>
    <source>
        <strain evidence="2">YL27</strain>
    </source>
</reference>
<dbReference type="RefSeq" id="WP_068960315.1">
    <property type="nucleotide sequence ID" value="NZ_CAOMEY010000039.1"/>
</dbReference>
<sequence>MDNETKIIGRCPVCGGNVVKTCKGYRCENNTGEDGKCGLFINGVIGNRKMSDDEIAKLLEKRSILLDGFATKEWKAFPTVLVMGDDGVISMESIVARCPRCGGEIRVGAKAFNCSNYRQEGNPCDFVIWRNIGGHLMTLDDVREICADGVTSREIEMYGENGAIYRRKLGLSPDKTKVIKV</sequence>
<organism evidence="1 2">
    <name type="scientific">Muribaculum intestinale</name>
    <dbReference type="NCBI Taxonomy" id="1796646"/>
    <lineage>
        <taxon>Bacteria</taxon>
        <taxon>Pseudomonadati</taxon>
        <taxon>Bacteroidota</taxon>
        <taxon>Bacteroidia</taxon>
        <taxon>Bacteroidales</taxon>
        <taxon>Muribaculaceae</taxon>
        <taxon>Muribaculum</taxon>
    </lineage>
</organism>
<dbReference type="GO" id="GO:0016853">
    <property type="term" value="F:isomerase activity"/>
    <property type="evidence" value="ECO:0007669"/>
    <property type="project" value="UniProtKB-KW"/>
</dbReference>
<dbReference type="Pfam" id="PF13342">
    <property type="entry name" value="Toprim_Crpt"/>
    <property type="match status" value="1"/>
</dbReference>
<dbReference type="OrthoDB" id="753911at2"/>
<evidence type="ECO:0000313" key="1">
    <source>
        <dbReference type="EMBL" id="ANU62953.1"/>
    </source>
</evidence>
<gene>
    <name evidence="1" type="ORF">A4V02_03950</name>
</gene>